<dbReference type="AlphaFoldDB" id="A0A418ZPZ7"/>
<accession>A0A418ZPZ7</accession>
<dbReference type="PANTHER" id="PTHR30222">
    <property type="entry name" value="SPERMIDINE/PUTRESCINE-BINDING PERIPLASMIC PROTEIN"/>
    <property type="match status" value="1"/>
</dbReference>
<feature type="non-terminal residue" evidence="2">
    <location>
        <position position="1"/>
    </location>
</feature>
<reference evidence="3" key="1">
    <citation type="submission" date="2018-09" db="EMBL/GenBank/DDBJ databases">
        <title>Paracoccus onubensis nov. sp. a moderate halophilic bacterium isolated from Gruta de las Maravillas (Aracena, Spain).</title>
        <authorList>
            <person name="Jurado V."/>
            <person name="Gutierrez-Patricio S."/>
            <person name="Gonzalez-Pimentel J.L."/>
            <person name="Miller A.Z."/>
            <person name="Laiz L."/>
            <person name="Saiz-Jimenez C."/>
        </authorList>
    </citation>
    <scope>NUCLEOTIDE SEQUENCE [LARGE SCALE GENOMIC DNA]</scope>
    <source>
        <strain evidence="3">DSM 26381</strain>
    </source>
</reference>
<keyword evidence="1" id="KW-0732">Signal</keyword>
<evidence type="ECO:0000313" key="3">
    <source>
        <dbReference type="Proteomes" id="UP000283587"/>
    </source>
</evidence>
<dbReference type="PANTHER" id="PTHR30222:SF2">
    <property type="entry name" value="ABC TRANSPORTER SUBSTRATE-BINDING PROTEIN"/>
    <property type="match status" value="1"/>
</dbReference>
<protein>
    <submittedName>
        <fullName evidence="2">Extracellular solute-binding protein</fullName>
    </submittedName>
</protein>
<dbReference type="EMBL" id="QZEW01000273">
    <property type="protein sequence ID" value="RJK96185.1"/>
    <property type="molecule type" value="Genomic_DNA"/>
</dbReference>
<dbReference type="SUPFAM" id="SSF53850">
    <property type="entry name" value="Periplasmic binding protein-like II"/>
    <property type="match status" value="1"/>
</dbReference>
<feature type="non-terminal residue" evidence="2">
    <location>
        <position position="246"/>
    </location>
</feature>
<evidence type="ECO:0000313" key="2">
    <source>
        <dbReference type="EMBL" id="RJK96185.1"/>
    </source>
</evidence>
<evidence type="ECO:0000256" key="1">
    <source>
        <dbReference type="ARBA" id="ARBA00022729"/>
    </source>
</evidence>
<comment type="caution">
    <text evidence="2">The sequence shown here is derived from an EMBL/GenBank/DDBJ whole genome shotgun (WGS) entry which is preliminary data.</text>
</comment>
<dbReference type="InterPro" id="IPR006059">
    <property type="entry name" value="SBP"/>
</dbReference>
<dbReference type="RefSeq" id="WP_119901262.1">
    <property type="nucleotide sequence ID" value="NZ_QZEW01000273.1"/>
</dbReference>
<keyword evidence="3" id="KW-1185">Reference proteome</keyword>
<dbReference type="Pfam" id="PF13416">
    <property type="entry name" value="SBP_bac_8"/>
    <property type="match status" value="1"/>
</dbReference>
<proteinExistence type="predicted"/>
<sequence length="246" mass="27219">GTPAAEDFLPGALTDCAVASMVFSTVYGFDATKFPDAKPSALADFFDLEQFPGKRGLRRGPKINLELALMADGVPPAEVYEVLATPEGLDRAFAKLDSIKPQITWWEAGAQPPQLLADGEVAMTTAYNGRLFAAMVTEDKPFEIVWDGQVLEYELFAIPKGAPNRDEALDYIRFATGTERLAAQTKWISYGPARQSSIPLVGLFEDEETDMKPHLPTNEENLKTALQSSHEFWVDHEMEIAERFNT</sequence>
<gene>
    <name evidence="2" type="ORF">D3P05_24420</name>
</gene>
<dbReference type="Gene3D" id="3.40.190.10">
    <property type="entry name" value="Periplasmic binding protein-like II"/>
    <property type="match status" value="2"/>
</dbReference>
<dbReference type="OrthoDB" id="9815444at2"/>
<name>A0A418ZPZ7_9RHOB</name>
<dbReference type="Proteomes" id="UP000283587">
    <property type="component" value="Unassembled WGS sequence"/>
</dbReference>
<organism evidence="2 3">
    <name type="scientific">Paracoccus siganidrum</name>
    <dbReference type="NCBI Taxonomy" id="1276757"/>
    <lineage>
        <taxon>Bacteria</taxon>
        <taxon>Pseudomonadati</taxon>
        <taxon>Pseudomonadota</taxon>
        <taxon>Alphaproteobacteria</taxon>
        <taxon>Rhodobacterales</taxon>
        <taxon>Paracoccaceae</taxon>
        <taxon>Paracoccus</taxon>
    </lineage>
</organism>